<accession>A0A0K1ZH89</accession>
<evidence type="ECO:0000256" key="4">
    <source>
        <dbReference type="ARBA" id="ARBA00022475"/>
    </source>
</evidence>
<sequence length="192" mass="20684">MATSPNASNASGGRRRLPRIGVPDALRDAVAAFWMQREPRERRILAGGGAILLLVIVYLLFWEPAFEGRRRIEKALPEMRGQLAEMETLGQEARELSAIAATPVPHGNDLQDALNTSLTAHGLKATRMALSGESVQVQLDKVPFGAVAEWLQEVRQAQRMKVIDASIRYVGATALVNVTATLQGPGAGASGY</sequence>
<dbReference type="Pfam" id="PF04612">
    <property type="entry name" value="T2SSM"/>
    <property type="match status" value="1"/>
</dbReference>
<dbReference type="InterPro" id="IPR023229">
    <property type="entry name" value="T2SS_M_periplasmic_sf"/>
</dbReference>
<evidence type="ECO:0000313" key="14">
    <source>
        <dbReference type="EMBL" id="CUV53252.1"/>
    </source>
</evidence>
<dbReference type="SUPFAM" id="SSF103054">
    <property type="entry name" value="General secretion pathway protein M, EpsM"/>
    <property type="match status" value="1"/>
</dbReference>
<name>A0A0K1ZH89_RALSL</name>
<reference evidence="11" key="2">
    <citation type="submission" date="2018-01" db="EMBL/GenBank/DDBJ databases">
        <title>Ralstonia pseudosolanacearum P824 infects blueberry.</title>
        <authorList>
            <person name="Bocsanczy A.M."/>
            <person name="Norman D.J."/>
        </authorList>
    </citation>
    <scope>NUCLEOTIDE SEQUENCE</scope>
    <source>
        <strain evidence="11">P824</strain>
    </source>
</reference>
<keyword evidence="4" id="KW-1003">Cell membrane</keyword>
<dbReference type="Gene3D" id="3.30.1360.100">
    <property type="entry name" value="General secretion pathway protein M, EpsM"/>
    <property type="match status" value="1"/>
</dbReference>
<evidence type="ECO:0000256" key="9">
    <source>
        <dbReference type="ARBA" id="ARBA00023136"/>
    </source>
</evidence>
<reference evidence="16" key="3">
    <citation type="submission" date="2018-01" db="EMBL/GenBank/DDBJ databases">
        <title>Raltonia solanacearum P824 infects blueberry.</title>
        <authorList>
            <person name="Bocsanczy A.M."/>
            <person name="Norman D.J."/>
        </authorList>
    </citation>
    <scope>NUCLEOTIDE SEQUENCE [LARGE SCALE GENOMIC DNA]</scope>
    <source>
        <strain evidence="16">P824</strain>
    </source>
</reference>
<dbReference type="AlphaFoldDB" id="A0A0K1ZH89"/>
<gene>
    <name evidence="15" type="ORF">LH706_02325</name>
    <name evidence="11" type="ORF">RSP824_01605</name>
    <name evidence="12" type="ORF">RUN1985_v1_190049</name>
    <name evidence="14" type="ORF">RUN215_v1_100036</name>
    <name evidence="13" type="ORF">TO10_v1_10050</name>
</gene>
<dbReference type="EMBL" id="LN899827">
    <property type="protein sequence ID" value="CUV43149.1"/>
    <property type="molecule type" value="Genomic_DNA"/>
</dbReference>
<feature type="transmembrane region" description="Helical" evidence="10">
    <location>
        <begin position="44"/>
        <end position="62"/>
    </location>
</feature>
<keyword evidence="7" id="KW-0653">Protein transport</keyword>
<evidence type="ECO:0000256" key="5">
    <source>
        <dbReference type="ARBA" id="ARBA00022519"/>
    </source>
</evidence>
<evidence type="ECO:0000256" key="6">
    <source>
        <dbReference type="ARBA" id="ARBA00022692"/>
    </source>
</evidence>
<dbReference type="GO" id="GO:0015628">
    <property type="term" value="P:protein secretion by the type II secretion system"/>
    <property type="evidence" value="ECO:0007669"/>
    <property type="project" value="InterPro"/>
</dbReference>
<keyword evidence="6 10" id="KW-0812">Transmembrane</keyword>
<proteinExistence type="inferred from homology"/>
<dbReference type="GO" id="GO:0015627">
    <property type="term" value="C:type II protein secretion system complex"/>
    <property type="evidence" value="ECO:0007669"/>
    <property type="project" value="InterPro"/>
</dbReference>
<reference evidence="13" key="1">
    <citation type="submission" date="2015-10" db="EMBL/GenBank/DDBJ databases">
        <authorList>
            <person name="Gilbert D.G."/>
        </authorList>
    </citation>
    <scope>NUCLEOTIDE SEQUENCE</scope>
    <source>
        <strain evidence="13">Phyl III-seqv23</strain>
    </source>
</reference>
<evidence type="ECO:0000256" key="3">
    <source>
        <dbReference type="ARBA" id="ARBA00022448"/>
    </source>
</evidence>
<evidence type="ECO:0000256" key="7">
    <source>
        <dbReference type="ARBA" id="ARBA00022927"/>
    </source>
</evidence>
<dbReference type="EMBL" id="CP085043">
    <property type="protein sequence ID" value="UZF15321.1"/>
    <property type="molecule type" value="Genomic_DNA"/>
</dbReference>
<dbReference type="EMBL" id="LN899824">
    <property type="protein sequence ID" value="CUV28255.1"/>
    <property type="molecule type" value="Genomic_DNA"/>
</dbReference>
<dbReference type="InterPro" id="IPR007690">
    <property type="entry name" value="T2SS_GspM"/>
</dbReference>
<evidence type="ECO:0000256" key="2">
    <source>
        <dbReference type="ARBA" id="ARBA00010637"/>
    </source>
</evidence>
<reference evidence="15" key="4">
    <citation type="submission" date="2021-10" db="EMBL/GenBank/DDBJ databases">
        <title>Complete genome sequences of five Ralstonia solancearum strains isolated from sunflower.</title>
        <authorList>
            <person name="She X."/>
            <person name="He Z."/>
        </authorList>
    </citation>
    <scope>NUCLEOTIDE SEQUENCE</scope>
    <source>
        <strain evidence="15">RS638</strain>
    </source>
</reference>
<keyword evidence="9 10" id="KW-0472">Membrane</keyword>
<keyword evidence="8 10" id="KW-1133">Transmembrane helix</keyword>
<organism evidence="13">
    <name type="scientific">Ralstonia solanacearum</name>
    <name type="common">Pseudomonas solanacearum</name>
    <dbReference type="NCBI Taxonomy" id="305"/>
    <lineage>
        <taxon>Bacteria</taxon>
        <taxon>Pseudomonadati</taxon>
        <taxon>Pseudomonadota</taxon>
        <taxon>Betaproteobacteria</taxon>
        <taxon>Burkholderiales</taxon>
        <taxon>Burkholderiaceae</taxon>
        <taxon>Ralstonia</taxon>
        <taxon>Ralstonia solanacearum species complex</taxon>
    </lineage>
</organism>
<dbReference type="GO" id="GO:0016301">
    <property type="term" value="F:kinase activity"/>
    <property type="evidence" value="ECO:0007669"/>
    <property type="project" value="UniProtKB-KW"/>
</dbReference>
<dbReference type="Proteomes" id="UP000262427">
    <property type="component" value="Chromosome CM"/>
</dbReference>
<protein>
    <submittedName>
        <fullName evidence="13">General secretion pathway protein M</fullName>
    </submittedName>
    <submittedName>
        <fullName evidence="11">Two-component system sensor histidine kinase PhoR</fullName>
    </submittedName>
    <submittedName>
        <fullName evidence="15">Type II secretion system protein GspM</fullName>
    </submittedName>
</protein>
<keyword evidence="11" id="KW-0418">Kinase</keyword>
<comment type="similarity">
    <text evidence="2">Belongs to the GSP M family.</text>
</comment>
<keyword evidence="11" id="KW-0808">Transferase</keyword>
<keyword evidence="3" id="KW-0813">Transport</keyword>
<evidence type="ECO:0000313" key="12">
    <source>
        <dbReference type="EMBL" id="CUV28255.1"/>
    </source>
</evidence>
<evidence type="ECO:0000256" key="10">
    <source>
        <dbReference type="SAM" id="Phobius"/>
    </source>
</evidence>
<evidence type="ECO:0000256" key="1">
    <source>
        <dbReference type="ARBA" id="ARBA00004377"/>
    </source>
</evidence>
<comment type="subcellular location">
    <subcellularLocation>
        <location evidence="1">Cell inner membrane</location>
        <topology evidence="1">Single-pass membrane protein</topology>
    </subcellularLocation>
</comment>
<evidence type="ECO:0000313" key="15">
    <source>
        <dbReference type="EMBL" id="UZF15321.1"/>
    </source>
</evidence>
<evidence type="ECO:0000313" key="13">
    <source>
        <dbReference type="EMBL" id="CUV43149.1"/>
    </source>
</evidence>
<dbReference type="PATRIC" id="fig|305.107.peg.938"/>
<keyword evidence="5" id="KW-0997">Cell inner membrane</keyword>
<dbReference type="EMBL" id="LN899820">
    <property type="protein sequence ID" value="CUV53252.1"/>
    <property type="molecule type" value="Genomic_DNA"/>
</dbReference>
<evidence type="ECO:0000313" key="11">
    <source>
        <dbReference type="EMBL" id="AYA45290.1"/>
    </source>
</evidence>
<dbReference type="EMBL" id="CP025741">
    <property type="protein sequence ID" value="AYA45290.1"/>
    <property type="molecule type" value="Genomic_DNA"/>
</dbReference>
<evidence type="ECO:0000256" key="8">
    <source>
        <dbReference type="ARBA" id="ARBA00022989"/>
    </source>
</evidence>
<evidence type="ECO:0000313" key="16">
    <source>
        <dbReference type="Proteomes" id="UP000262427"/>
    </source>
</evidence>
<dbReference type="GO" id="GO:0005886">
    <property type="term" value="C:plasma membrane"/>
    <property type="evidence" value="ECO:0007669"/>
    <property type="project" value="UniProtKB-SubCell"/>
</dbReference>